<evidence type="ECO:0000256" key="1">
    <source>
        <dbReference type="SAM" id="MobiDB-lite"/>
    </source>
</evidence>
<feature type="region of interest" description="Disordered" evidence="1">
    <location>
        <begin position="85"/>
        <end position="114"/>
    </location>
</feature>
<reference evidence="2 3" key="1">
    <citation type="journal article" date="2015" name="Proc. Natl. Acad. Sci. U.S.A.">
        <title>The resurrection genome of Boea hygrometrica: A blueprint for survival of dehydration.</title>
        <authorList>
            <person name="Xiao L."/>
            <person name="Yang G."/>
            <person name="Zhang L."/>
            <person name="Yang X."/>
            <person name="Zhao S."/>
            <person name="Ji Z."/>
            <person name="Zhou Q."/>
            <person name="Hu M."/>
            <person name="Wang Y."/>
            <person name="Chen M."/>
            <person name="Xu Y."/>
            <person name="Jin H."/>
            <person name="Xiao X."/>
            <person name="Hu G."/>
            <person name="Bao F."/>
            <person name="Hu Y."/>
            <person name="Wan P."/>
            <person name="Li L."/>
            <person name="Deng X."/>
            <person name="Kuang T."/>
            <person name="Xiang C."/>
            <person name="Zhu J.K."/>
            <person name="Oliver M.J."/>
            <person name="He Y."/>
        </authorList>
    </citation>
    <scope>NUCLEOTIDE SEQUENCE [LARGE SCALE GENOMIC DNA]</scope>
    <source>
        <strain evidence="3">cv. XS01</strain>
    </source>
</reference>
<accession>A0A2Z7CU51</accession>
<gene>
    <name evidence="2" type="ORF">F511_36648</name>
</gene>
<proteinExistence type="predicted"/>
<protein>
    <submittedName>
        <fullName evidence="2">Uncharacterized protein</fullName>
    </submittedName>
</protein>
<dbReference type="Proteomes" id="UP000250235">
    <property type="component" value="Unassembled WGS sequence"/>
</dbReference>
<sequence length="168" mass="19321">MPVLEAERITLVTLISLLGSVSHYEEWIAPTPQELGNSSCSPYWGLTPCPSGLVLFACVCFQVIMVTQLVVELTQLEAPQEVMPPRRRGRGRWQFQKESEGQNEEVQRSVPRRGRDRQVEIEVDELAARVDDMELVMARFQRMNPQTFNRDQPSSDAKSWLQHISEFF</sequence>
<keyword evidence="3" id="KW-1185">Reference proteome</keyword>
<dbReference type="EMBL" id="KQ992515">
    <property type="protein sequence ID" value="KZV50258.1"/>
    <property type="molecule type" value="Genomic_DNA"/>
</dbReference>
<name>A0A2Z7CU51_9LAMI</name>
<evidence type="ECO:0000313" key="2">
    <source>
        <dbReference type="EMBL" id="KZV50258.1"/>
    </source>
</evidence>
<organism evidence="2 3">
    <name type="scientific">Dorcoceras hygrometricum</name>
    <dbReference type="NCBI Taxonomy" id="472368"/>
    <lineage>
        <taxon>Eukaryota</taxon>
        <taxon>Viridiplantae</taxon>
        <taxon>Streptophyta</taxon>
        <taxon>Embryophyta</taxon>
        <taxon>Tracheophyta</taxon>
        <taxon>Spermatophyta</taxon>
        <taxon>Magnoliopsida</taxon>
        <taxon>eudicotyledons</taxon>
        <taxon>Gunneridae</taxon>
        <taxon>Pentapetalae</taxon>
        <taxon>asterids</taxon>
        <taxon>lamiids</taxon>
        <taxon>Lamiales</taxon>
        <taxon>Gesneriaceae</taxon>
        <taxon>Didymocarpoideae</taxon>
        <taxon>Trichosporeae</taxon>
        <taxon>Loxocarpinae</taxon>
        <taxon>Dorcoceras</taxon>
    </lineage>
</organism>
<dbReference type="AlphaFoldDB" id="A0A2Z7CU51"/>
<evidence type="ECO:0000313" key="3">
    <source>
        <dbReference type="Proteomes" id="UP000250235"/>
    </source>
</evidence>